<organism evidence="3 4">
    <name type="scientific">Chaetoceros tenuissimus</name>
    <dbReference type="NCBI Taxonomy" id="426638"/>
    <lineage>
        <taxon>Eukaryota</taxon>
        <taxon>Sar</taxon>
        <taxon>Stramenopiles</taxon>
        <taxon>Ochrophyta</taxon>
        <taxon>Bacillariophyta</taxon>
        <taxon>Coscinodiscophyceae</taxon>
        <taxon>Chaetocerotophycidae</taxon>
        <taxon>Chaetocerotales</taxon>
        <taxon>Chaetocerotaceae</taxon>
        <taxon>Chaetoceros</taxon>
    </lineage>
</organism>
<evidence type="ECO:0000259" key="2">
    <source>
        <dbReference type="PROSITE" id="PS50280"/>
    </source>
</evidence>
<dbReference type="InterPro" id="IPR001214">
    <property type="entry name" value="SET_dom"/>
</dbReference>
<dbReference type="Gene3D" id="2.170.270.10">
    <property type="entry name" value="SET domain"/>
    <property type="match status" value="1"/>
</dbReference>
<name>A0AAD3CIH1_9STRA</name>
<feature type="signal peptide" evidence="1">
    <location>
        <begin position="1"/>
        <end position="18"/>
    </location>
</feature>
<evidence type="ECO:0000313" key="3">
    <source>
        <dbReference type="EMBL" id="GFH45730.1"/>
    </source>
</evidence>
<keyword evidence="4" id="KW-1185">Reference proteome</keyword>
<proteinExistence type="predicted"/>
<evidence type="ECO:0000313" key="4">
    <source>
        <dbReference type="Proteomes" id="UP001054902"/>
    </source>
</evidence>
<keyword evidence="1" id="KW-0732">Signal</keyword>
<feature type="chain" id="PRO_5042011773" description="SET domain-containing protein" evidence="1">
    <location>
        <begin position="19"/>
        <end position="248"/>
    </location>
</feature>
<dbReference type="PROSITE" id="PS50280">
    <property type="entry name" value="SET"/>
    <property type="match status" value="1"/>
</dbReference>
<dbReference type="SUPFAM" id="SSF82199">
    <property type="entry name" value="SET domain"/>
    <property type="match status" value="1"/>
</dbReference>
<dbReference type="Proteomes" id="UP001054902">
    <property type="component" value="Unassembled WGS sequence"/>
</dbReference>
<feature type="domain" description="SET" evidence="2">
    <location>
        <begin position="113"/>
        <end position="234"/>
    </location>
</feature>
<reference evidence="3 4" key="1">
    <citation type="journal article" date="2021" name="Sci. Rep.">
        <title>The genome of the diatom Chaetoceros tenuissimus carries an ancient integrated fragment of an extant virus.</title>
        <authorList>
            <person name="Hongo Y."/>
            <person name="Kimura K."/>
            <person name="Takaki Y."/>
            <person name="Yoshida Y."/>
            <person name="Baba S."/>
            <person name="Kobayashi G."/>
            <person name="Nagasaki K."/>
            <person name="Hano T."/>
            <person name="Tomaru Y."/>
        </authorList>
    </citation>
    <scope>NUCLEOTIDE SEQUENCE [LARGE SCALE GENOMIC DNA]</scope>
    <source>
        <strain evidence="3 4">NIES-3715</strain>
    </source>
</reference>
<dbReference type="AlphaFoldDB" id="A0AAD3CIH1"/>
<protein>
    <recommendedName>
        <fullName evidence="2">SET domain-containing protein</fullName>
    </recommendedName>
</protein>
<dbReference type="InterPro" id="IPR046341">
    <property type="entry name" value="SET_dom_sf"/>
</dbReference>
<dbReference type="EMBL" id="BLLK01000022">
    <property type="protein sequence ID" value="GFH45730.1"/>
    <property type="molecule type" value="Genomic_DNA"/>
</dbReference>
<dbReference type="Pfam" id="PF00856">
    <property type="entry name" value="SET"/>
    <property type="match status" value="1"/>
</dbReference>
<gene>
    <name evidence="3" type="ORF">CTEN210_02204</name>
</gene>
<comment type="caution">
    <text evidence="3">The sequence shown here is derived from an EMBL/GenBank/DDBJ whole genome shotgun (WGS) entry which is preliminary data.</text>
</comment>
<sequence length="248" mass="28456">MPSRISSFLPALVLFASGEETCENYDSREQTSETTCKGEESKHFHDYFIRDNWVDNNENKTLADLWFTLKCDYLYQMPRSIPTKANFRTSIELYNSLADLTDRLDPDLETFQIKTEVKQSEGKGRGVFALESVKKGSVLRTTDSAYFESGDEYREFILGLEKDFACDVLQWAYSYRINDVPYVLVDLDNATMCNDGGLDYANMGCLEGKEFDCDLYEYAIRDIKEGDEILSNYAIMDNEPAWSDLGLL</sequence>
<evidence type="ECO:0000256" key="1">
    <source>
        <dbReference type="SAM" id="SignalP"/>
    </source>
</evidence>
<accession>A0AAD3CIH1</accession>